<name>A0ABS4K0I1_9CLOT</name>
<dbReference type="Proteomes" id="UP001519308">
    <property type="component" value="Unassembled WGS sequence"/>
</dbReference>
<dbReference type="SUPFAM" id="SSF82171">
    <property type="entry name" value="DPP6 N-terminal domain-like"/>
    <property type="match status" value="1"/>
</dbReference>
<organism evidence="2 3">
    <name type="scientific">Clostridium punense</name>
    <dbReference type="NCBI Taxonomy" id="1054297"/>
    <lineage>
        <taxon>Bacteria</taxon>
        <taxon>Bacillati</taxon>
        <taxon>Bacillota</taxon>
        <taxon>Clostridia</taxon>
        <taxon>Eubacteriales</taxon>
        <taxon>Clostridiaceae</taxon>
        <taxon>Clostridium</taxon>
    </lineage>
</organism>
<protein>
    <recommendedName>
        <fullName evidence="4">Lipoprotein</fullName>
    </recommendedName>
</protein>
<evidence type="ECO:0000313" key="2">
    <source>
        <dbReference type="EMBL" id="MBP2021280.1"/>
    </source>
</evidence>
<gene>
    <name evidence="2" type="ORF">J2Z44_001071</name>
</gene>
<proteinExistence type="predicted"/>
<reference evidence="2 3" key="1">
    <citation type="submission" date="2021-03" db="EMBL/GenBank/DDBJ databases">
        <title>Genomic Encyclopedia of Type Strains, Phase IV (KMG-IV): sequencing the most valuable type-strain genomes for metagenomic binning, comparative biology and taxonomic classification.</title>
        <authorList>
            <person name="Goeker M."/>
        </authorList>
    </citation>
    <scope>NUCLEOTIDE SEQUENCE [LARGE SCALE GENOMIC DNA]</scope>
    <source>
        <strain evidence="2 3">DSM 28650</strain>
    </source>
</reference>
<evidence type="ECO:0000256" key="1">
    <source>
        <dbReference type="SAM" id="Phobius"/>
    </source>
</evidence>
<dbReference type="EMBL" id="JAGGLL010000006">
    <property type="protein sequence ID" value="MBP2021280.1"/>
    <property type="molecule type" value="Genomic_DNA"/>
</dbReference>
<comment type="caution">
    <text evidence="2">The sequence shown here is derived from an EMBL/GenBank/DDBJ whole genome shotgun (WGS) entry which is preliminary data.</text>
</comment>
<keyword evidence="3" id="KW-1185">Reference proteome</keyword>
<evidence type="ECO:0000313" key="3">
    <source>
        <dbReference type="Proteomes" id="UP001519308"/>
    </source>
</evidence>
<keyword evidence="1" id="KW-0472">Membrane</keyword>
<dbReference type="RefSeq" id="WP_021281207.1">
    <property type="nucleotide sequence ID" value="NZ_JAGGLL010000006.1"/>
</dbReference>
<evidence type="ECO:0008006" key="4">
    <source>
        <dbReference type="Google" id="ProtNLM"/>
    </source>
</evidence>
<sequence>MVFKGNRILLRLAAIISCFIALFFFAACNKNSEQLEEDKRPSQVIEEENHIRAVFERHNNIYLYDEGYEQLQSIGETTKFKELMALSPDKKNIVFKYFYEESSNSIEVIIYNLESKNYKTITIEDLEMQNIVELKWINEKDILISAAINPSVLKYEIYDISSMEQLNSVKGLLMKVMKDKTYLYSKGDKEINNNNLYLGEKLIYKLKNKEEEIHFADISEDEKKIAFRTISYGKNGGEIKEYLYVAELNMDSLPLKTPEKIEIPPKVLGEVFFDNEGSLCIKGEEYVYKLQGTEFILVGEAKKDSTQPTEEQLAKFKKVLKNNFGNEFIQDYLELEEMEIYNIQWF</sequence>
<feature type="transmembrane region" description="Helical" evidence="1">
    <location>
        <begin position="9"/>
        <end position="27"/>
    </location>
</feature>
<accession>A0ABS4K0I1</accession>
<keyword evidence="1" id="KW-1133">Transmembrane helix</keyword>
<keyword evidence="1" id="KW-0812">Transmembrane</keyword>
<dbReference type="PROSITE" id="PS51257">
    <property type="entry name" value="PROKAR_LIPOPROTEIN"/>
    <property type="match status" value="1"/>
</dbReference>